<keyword evidence="1" id="KW-0805">Transcription regulation</keyword>
<evidence type="ECO:0000259" key="5">
    <source>
        <dbReference type="PROSITE" id="PS01124"/>
    </source>
</evidence>
<organism evidence="6 8">
    <name type="scientific">Micromonospora peucetia</name>
    <dbReference type="NCBI Taxonomy" id="47871"/>
    <lineage>
        <taxon>Bacteria</taxon>
        <taxon>Bacillati</taxon>
        <taxon>Actinomycetota</taxon>
        <taxon>Actinomycetes</taxon>
        <taxon>Micromonosporales</taxon>
        <taxon>Micromonosporaceae</taxon>
        <taxon>Micromonospora</taxon>
    </lineage>
</organism>
<evidence type="ECO:0000256" key="2">
    <source>
        <dbReference type="ARBA" id="ARBA00023125"/>
    </source>
</evidence>
<keyword evidence="3" id="KW-0804">Transcription</keyword>
<dbReference type="Proteomes" id="UP000199343">
    <property type="component" value="Unassembled WGS sequence"/>
</dbReference>
<dbReference type="STRING" id="47871.GA0070608_6210"/>
<dbReference type="PANTHER" id="PTHR46796:SF6">
    <property type="entry name" value="ARAC SUBFAMILY"/>
    <property type="match status" value="1"/>
</dbReference>
<evidence type="ECO:0000256" key="1">
    <source>
        <dbReference type="ARBA" id="ARBA00023015"/>
    </source>
</evidence>
<dbReference type="EMBL" id="FMIC01000002">
    <property type="protein sequence ID" value="SCL73891.1"/>
    <property type="molecule type" value="Genomic_DNA"/>
</dbReference>
<dbReference type="Gene3D" id="1.10.10.60">
    <property type="entry name" value="Homeodomain-like"/>
    <property type="match status" value="1"/>
</dbReference>
<accession>A0A1C6W5X2</accession>
<reference evidence="6 8" key="1">
    <citation type="submission" date="2016-06" db="EMBL/GenBank/DDBJ databases">
        <authorList>
            <person name="Kjaerup R.B."/>
            <person name="Dalgaard T.S."/>
            <person name="Juul-Madsen H.R."/>
        </authorList>
    </citation>
    <scope>NUCLEOTIDE SEQUENCE [LARGE SCALE GENOMIC DNA]</scope>
    <source>
        <strain evidence="6 8">DSM 43363</strain>
    </source>
</reference>
<feature type="compositionally biased region" description="Polar residues" evidence="4">
    <location>
        <begin position="334"/>
        <end position="345"/>
    </location>
</feature>
<evidence type="ECO:0000256" key="4">
    <source>
        <dbReference type="SAM" id="MobiDB-lite"/>
    </source>
</evidence>
<name>A0A1C6W5X2_9ACTN</name>
<dbReference type="GO" id="GO:0003700">
    <property type="term" value="F:DNA-binding transcription factor activity"/>
    <property type="evidence" value="ECO:0007669"/>
    <property type="project" value="InterPro"/>
</dbReference>
<dbReference type="GO" id="GO:0043565">
    <property type="term" value="F:sequence-specific DNA binding"/>
    <property type="evidence" value="ECO:0007669"/>
    <property type="project" value="InterPro"/>
</dbReference>
<dbReference type="EMBL" id="CP109071">
    <property type="protein sequence ID" value="WSA32887.1"/>
    <property type="molecule type" value="Genomic_DNA"/>
</dbReference>
<feature type="domain" description="HTH araC/xylS-type" evidence="5">
    <location>
        <begin position="222"/>
        <end position="323"/>
    </location>
</feature>
<dbReference type="Pfam" id="PF12833">
    <property type="entry name" value="HTH_18"/>
    <property type="match status" value="1"/>
</dbReference>
<dbReference type="InterPro" id="IPR035418">
    <property type="entry name" value="AraC-bd_2"/>
</dbReference>
<evidence type="ECO:0000313" key="6">
    <source>
        <dbReference type="EMBL" id="SCL73891.1"/>
    </source>
</evidence>
<evidence type="ECO:0000313" key="8">
    <source>
        <dbReference type="Proteomes" id="UP000199343"/>
    </source>
</evidence>
<dbReference type="RefSeq" id="WP_091633312.1">
    <property type="nucleotide sequence ID" value="NZ_CP109071.1"/>
</dbReference>
<dbReference type="Proteomes" id="UP001334804">
    <property type="component" value="Chromosome"/>
</dbReference>
<protein>
    <submittedName>
        <fullName evidence="6">AraC-type DNA-binding protein</fullName>
    </submittedName>
    <submittedName>
        <fullName evidence="7">Helix-turn-helix domain-containing protein</fullName>
    </submittedName>
</protein>
<sequence length="345" mass="37556">MLLRTTIDTEQVPAAERFGMWLDLVARTASPLRIRTEHAHDFAARAEIIELGPIQVVNYRYPSLEGVRTPRLGRESAPEIYTLALTVNGDGAASQAGRSSVLGPEEFIFYDGSRPHGVRHLGDDDGREPARSVVAIIPHAALPLPPDRLAPLLGGRMSGTEGIGALLAQFLLQVARHPEQYHAADAARLGTVGLDLASTMLGRHLTVEDTVPTEVRRRALVTQVRAYLQRHLGDATLSPQVVADAHHVSLRTLHRLFEAEESTVASYIRELRLARCRHDLADPGLRGQSIQTIAARWGFPDKAHFSRAFRKAHGVGPQTWRAAQAEGAARKINPTASTVNPGGAD</sequence>
<evidence type="ECO:0000256" key="3">
    <source>
        <dbReference type="ARBA" id="ARBA00023163"/>
    </source>
</evidence>
<evidence type="ECO:0000313" key="9">
    <source>
        <dbReference type="Proteomes" id="UP001334804"/>
    </source>
</evidence>
<proteinExistence type="predicted"/>
<dbReference type="InterPro" id="IPR009057">
    <property type="entry name" value="Homeodomain-like_sf"/>
</dbReference>
<dbReference type="InterPro" id="IPR050204">
    <property type="entry name" value="AraC_XylS_family_regulators"/>
</dbReference>
<dbReference type="SUPFAM" id="SSF46689">
    <property type="entry name" value="Homeodomain-like"/>
    <property type="match status" value="1"/>
</dbReference>
<evidence type="ECO:0000313" key="7">
    <source>
        <dbReference type="EMBL" id="WSA32887.1"/>
    </source>
</evidence>
<dbReference type="OrthoDB" id="9799345at2"/>
<reference evidence="7 9" key="2">
    <citation type="submission" date="2022-10" db="EMBL/GenBank/DDBJ databases">
        <title>The complete genomes of actinobacterial strains from the NBC collection.</title>
        <authorList>
            <person name="Joergensen T.S."/>
            <person name="Alvarez Arevalo M."/>
            <person name="Sterndorff E.B."/>
            <person name="Faurdal D."/>
            <person name="Vuksanovic O."/>
            <person name="Mourched A.-S."/>
            <person name="Charusanti P."/>
            <person name="Shaw S."/>
            <person name="Blin K."/>
            <person name="Weber T."/>
        </authorList>
    </citation>
    <scope>NUCLEOTIDE SEQUENCE [LARGE SCALE GENOMIC DNA]</scope>
    <source>
        <strain evidence="7 9">NBC 01809</strain>
    </source>
</reference>
<keyword evidence="2 6" id="KW-0238">DNA-binding</keyword>
<gene>
    <name evidence="6" type="ORF">GA0070608_6210</name>
    <name evidence="7" type="ORF">OIE14_02060</name>
</gene>
<keyword evidence="9" id="KW-1185">Reference proteome</keyword>
<dbReference type="Pfam" id="PF14525">
    <property type="entry name" value="AraC_binding_2"/>
    <property type="match status" value="1"/>
</dbReference>
<dbReference type="PANTHER" id="PTHR46796">
    <property type="entry name" value="HTH-TYPE TRANSCRIPTIONAL ACTIVATOR RHAS-RELATED"/>
    <property type="match status" value="1"/>
</dbReference>
<dbReference type="SMART" id="SM00342">
    <property type="entry name" value="HTH_ARAC"/>
    <property type="match status" value="1"/>
</dbReference>
<dbReference type="InterPro" id="IPR018060">
    <property type="entry name" value="HTH_AraC"/>
</dbReference>
<dbReference type="AlphaFoldDB" id="A0A1C6W5X2"/>
<feature type="region of interest" description="Disordered" evidence="4">
    <location>
        <begin position="326"/>
        <end position="345"/>
    </location>
</feature>
<dbReference type="PROSITE" id="PS01124">
    <property type="entry name" value="HTH_ARAC_FAMILY_2"/>
    <property type="match status" value="1"/>
</dbReference>